<name>A0AAE3NTR9_9RHOB</name>
<dbReference type="InterPro" id="IPR006747">
    <property type="entry name" value="DUF599"/>
</dbReference>
<feature type="transmembrane region" description="Helical" evidence="1">
    <location>
        <begin position="12"/>
        <end position="32"/>
    </location>
</feature>
<comment type="caution">
    <text evidence="2">The sequence shown here is derived from an EMBL/GenBank/DDBJ whole genome shotgun (WGS) entry which is preliminary data.</text>
</comment>
<protein>
    <submittedName>
        <fullName evidence="2">DUF599 domain-containing protein</fullName>
    </submittedName>
</protein>
<evidence type="ECO:0000256" key="1">
    <source>
        <dbReference type="SAM" id="Phobius"/>
    </source>
</evidence>
<gene>
    <name evidence="2" type="ORF">P1J78_21895</name>
</gene>
<accession>A0AAE3NTR9</accession>
<dbReference type="Pfam" id="PF04654">
    <property type="entry name" value="DUF599"/>
    <property type="match status" value="1"/>
</dbReference>
<keyword evidence="1" id="KW-0472">Membrane</keyword>
<sequence>MDLLDRLQFFTQLDAIAVGAIVLAWLVVSHVIENPSSRRPSTAVLMERYREAWMREFVTRQPRVFDSMVLGNLRQGTSFFASTCLIAIGGGLALIGNTEQLLGLAEELSLEDAPAAIWDAKVIFMLLFLANGLFKFIWSHRLFGYCAIVMGAAPNDESDAAYSRAAQAADIANSAARSFNRGLRCVYFSLAAAAWLLGPVALLVATLVALLIVWRREFASKSRNTLLRSLPE</sequence>
<feature type="transmembrane region" description="Helical" evidence="1">
    <location>
        <begin position="77"/>
        <end position="95"/>
    </location>
</feature>
<dbReference type="EMBL" id="JARGYC010000091">
    <property type="protein sequence ID" value="MDF0603388.1"/>
    <property type="molecule type" value="Genomic_DNA"/>
</dbReference>
<evidence type="ECO:0000313" key="3">
    <source>
        <dbReference type="Proteomes" id="UP001220964"/>
    </source>
</evidence>
<keyword evidence="3" id="KW-1185">Reference proteome</keyword>
<feature type="transmembrane region" description="Helical" evidence="1">
    <location>
        <begin position="115"/>
        <end position="134"/>
    </location>
</feature>
<evidence type="ECO:0000313" key="2">
    <source>
        <dbReference type="EMBL" id="MDF0603388.1"/>
    </source>
</evidence>
<keyword evidence="1" id="KW-0812">Transmembrane</keyword>
<proteinExistence type="predicted"/>
<dbReference type="Proteomes" id="UP001220964">
    <property type="component" value="Unassembled WGS sequence"/>
</dbReference>
<dbReference type="RefSeq" id="WP_275569510.1">
    <property type="nucleotide sequence ID" value="NZ_JARGYC010000091.1"/>
</dbReference>
<keyword evidence="1" id="KW-1133">Transmembrane helix</keyword>
<dbReference type="AlphaFoldDB" id="A0AAE3NTR9"/>
<feature type="transmembrane region" description="Helical" evidence="1">
    <location>
        <begin position="186"/>
        <end position="214"/>
    </location>
</feature>
<organism evidence="2 3">
    <name type="scientific">Psychromarinibacter sediminicola</name>
    <dbReference type="NCBI Taxonomy" id="3033385"/>
    <lineage>
        <taxon>Bacteria</taxon>
        <taxon>Pseudomonadati</taxon>
        <taxon>Pseudomonadota</taxon>
        <taxon>Alphaproteobacteria</taxon>
        <taxon>Rhodobacterales</taxon>
        <taxon>Paracoccaceae</taxon>
        <taxon>Psychromarinibacter</taxon>
    </lineage>
</organism>
<reference evidence="2" key="1">
    <citation type="submission" date="2023-03" db="EMBL/GenBank/DDBJ databases">
        <title>Multiphase analysis and comparison of six strains from genera Psychromarinibacter, Lutimaribacter, and Maritimibacter, including a novel species: Psychromarinibacter sediminicola sp. nov.</title>
        <authorList>
            <person name="Wang Y.-H."/>
            <person name="Ye M.-Q."/>
            <person name="Du Z.-J."/>
        </authorList>
    </citation>
    <scope>NUCLEOTIDE SEQUENCE</scope>
    <source>
        <strain evidence="2">C21-152</strain>
    </source>
</reference>